<dbReference type="PRINTS" id="PR00385">
    <property type="entry name" value="P450"/>
</dbReference>
<dbReference type="Pfam" id="PF00067">
    <property type="entry name" value="p450"/>
    <property type="match status" value="1"/>
</dbReference>
<dbReference type="InterPro" id="IPR002401">
    <property type="entry name" value="Cyt_P450_E_grp-I"/>
</dbReference>
<evidence type="ECO:0000256" key="5">
    <source>
        <dbReference type="ARBA" id="ARBA00022617"/>
    </source>
</evidence>
<keyword evidence="16" id="KW-1185">Reference proteome</keyword>
<evidence type="ECO:0000256" key="1">
    <source>
        <dbReference type="ARBA" id="ARBA00001971"/>
    </source>
</evidence>
<dbReference type="PANTHER" id="PTHR24289:SF1">
    <property type="entry name" value="STEROID 17-ALPHA-HYDROXYLASE_17,20 LYASE"/>
    <property type="match status" value="1"/>
</dbReference>
<dbReference type="InterPro" id="IPR036396">
    <property type="entry name" value="Cyt_P450_sf"/>
</dbReference>
<dbReference type="Proteomes" id="UP001152795">
    <property type="component" value="Unassembled WGS sequence"/>
</dbReference>
<evidence type="ECO:0000313" key="15">
    <source>
        <dbReference type="EMBL" id="CAB4015842.1"/>
    </source>
</evidence>
<keyword evidence="10 13" id="KW-0408">Iron</keyword>
<gene>
    <name evidence="15" type="ORF">PACLA_8A071476</name>
</gene>
<evidence type="ECO:0000256" key="11">
    <source>
        <dbReference type="ARBA" id="ARBA00023033"/>
    </source>
</evidence>
<reference evidence="15" key="1">
    <citation type="submission" date="2020-04" db="EMBL/GenBank/DDBJ databases">
        <authorList>
            <person name="Alioto T."/>
            <person name="Alioto T."/>
            <person name="Gomez Garrido J."/>
        </authorList>
    </citation>
    <scope>NUCLEOTIDE SEQUENCE</scope>
    <source>
        <strain evidence="15">A484AB</strain>
    </source>
</reference>
<evidence type="ECO:0000256" key="10">
    <source>
        <dbReference type="ARBA" id="ARBA00023004"/>
    </source>
</evidence>
<dbReference type="OrthoDB" id="3934656at2759"/>
<comment type="similarity">
    <text evidence="4 14">Belongs to the cytochrome P450 family.</text>
</comment>
<comment type="cofactor">
    <cofactor evidence="1 13">
        <name>heme</name>
        <dbReference type="ChEBI" id="CHEBI:30413"/>
    </cofactor>
</comment>
<proteinExistence type="inferred from homology"/>
<keyword evidence="7" id="KW-0256">Endoplasmic reticulum</keyword>
<dbReference type="PROSITE" id="PS00086">
    <property type="entry name" value="CYTOCHROME_P450"/>
    <property type="match status" value="1"/>
</dbReference>
<keyword evidence="12" id="KW-0472">Membrane</keyword>
<organism evidence="15 16">
    <name type="scientific">Paramuricea clavata</name>
    <name type="common">Red gorgonian</name>
    <name type="synonym">Violescent sea-whip</name>
    <dbReference type="NCBI Taxonomy" id="317549"/>
    <lineage>
        <taxon>Eukaryota</taxon>
        <taxon>Metazoa</taxon>
        <taxon>Cnidaria</taxon>
        <taxon>Anthozoa</taxon>
        <taxon>Octocorallia</taxon>
        <taxon>Malacalcyonacea</taxon>
        <taxon>Plexauridae</taxon>
        <taxon>Paramuricea</taxon>
    </lineage>
</organism>
<dbReference type="SUPFAM" id="SSF48264">
    <property type="entry name" value="Cytochrome P450"/>
    <property type="match status" value="1"/>
</dbReference>
<keyword evidence="9 14" id="KW-0560">Oxidoreductase</keyword>
<evidence type="ECO:0000256" key="9">
    <source>
        <dbReference type="ARBA" id="ARBA00023002"/>
    </source>
</evidence>
<protein>
    <submittedName>
        <fullName evidence="15">Steroid 17-alpha-hydroxylase 17,20 lyase-like</fullName>
    </submittedName>
</protein>
<dbReference type="GO" id="GO:0005789">
    <property type="term" value="C:endoplasmic reticulum membrane"/>
    <property type="evidence" value="ECO:0007669"/>
    <property type="project" value="UniProtKB-SubCell"/>
</dbReference>
<dbReference type="GO" id="GO:0004508">
    <property type="term" value="F:steroid 17-alpha-monooxygenase activity"/>
    <property type="evidence" value="ECO:0007669"/>
    <property type="project" value="TreeGrafter"/>
</dbReference>
<comment type="caution">
    <text evidence="15">The sequence shown here is derived from an EMBL/GenBank/DDBJ whole genome shotgun (WGS) entry which is preliminary data.</text>
</comment>
<evidence type="ECO:0000256" key="8">
    <source>
        <dbReference type="ARBA" id="ARBA00022848"/>
    </source>
</evidence>
<dbReference type="GO" id="GO:0005506">
    <property type="term" value="F:iron ion binding"/>
    <property type="evidence" value="ECO:0007669"/>
    <property type="project" value="InterPro"/>
</dbReference>
<evidence type="ECO:0000256" key="6">
    <source>
        <dbReference type="ARBA" id="ARBA00022723"/>
    </source>
</evidence>
<dbReference type="PRINTS" id="PR00463">
    <property type="entry name" value="EP450I"/>
</dbReference>
<dbReference type="AlphaFoldDB" id="A0A7D9IXR8"/>
<evidence type="ECO:0000256" key="12">
    <source>
        <dbReference type="ARBA" id="ARBA00023136"/>
    </source>
</evidence>
<dbReference type="FunFam" id="1.10.630.10:FF:000238">
    <property type="entry name" value="Cytochrome P450 2A6"/>
    <property type="match status" value="1"/>
</dbReference>
<keyword evidence="6 13" id="KW-0479">Metal-binding</keyword>
<dbReference type="Gene3D" id="1.10.630.10">
    <property type="entry name" value="Cytochrome P450"/>
    <property type="match status" value="1"/>
</dbReference>
<keyword evidence="11 14" id="KW-0503">Monooxygenase</keyword>
<keyword evidence="15" id="KW-0456">Lyase</keyword>
<dbReference type="EMBL" id="CACRXK020008865">
    <property type="protein sequence ID" value="CAB4015842.1"/>
    <property type="molecule type" value="Genomic_DNA"/>
</dbReference>
<sequence>MLVELSILLCCLYCVWFVYTTMKERKTLPPGPFPLPLIGNAHQVGKDMPYSMEYLRKKYGDVFTLRVPSGNFIVVNSGKVMHEMLVKSKDDFANRPSGSRLIARDLFNNKAIPFVPYAPFYQFCRKVITYALHMYGEGVKTAENRVQHEVTQLLIHMEERNEDPFCPKELLSQTITNVTTSWLLSQRYDYGDPIFKTLRTFVDNVLYVSHQWTNIDFLPFYEYLPFDIPRRFRQTKQVRDEYFGKYLEEHRKTYKDGVVRDIADALLAAYEKEKVDGKGKDIGTSDDIKTIMMDFFIASSDTTTATLSWLILYMVLHQEVQKRVHEELDNVVGRHRTPSWKETDNLPFLQATICETIRHASPVPLLGRKTLRGTKIKEFKIPQDTKILLNMWRVNNDPAEWKNPMVFDPDRFLDESGNFRGWNTSTSFYPFGAGIRSCLGQSLAKMNMLVVGSNILHYFHFDVPNGEEKPCLDSEPGGVRYPKDFLLVARKRE</sequence>
<evidence type="ECO:0000256" key="7">
    <source>
        <dbReference type="ARBA" id="ARBA00022824"/>
    </source>
</evidence>
<comment type="subcellular location">
    <subcellularLocation>
        <location evidence="3">Endoplasmic reticulum membrane</location>
        <topology evidence="3">Peripheral membrane protein</topology>
    </subcellularLocation>
    <subcellularLocation>
        <location evidence="2">Microsome membrane</location>
        <topology evidence="2">Peripheral membrane protein</topology>
    </subcellularLocation>
</comment>
<keyword evidence="5 13" id="KW-0349">Heme</keyword>
<dbReference type="GO" id="GO:0016829">
    <property type="term" value="F:lyase activity"/>
    <property type="evidence" value="ECO:0007669"/>
    <property type="project" value="UniProtKB-KW"/>
</dbReference>
<dbReference type="PANTHER" id="PTHR24289">
    <property type="entry name" value="STEROID 17-ALPHA-HYDROXYLASE/17,20 LYASE"/>
    <property type="match status" value="1"/>
</dbReference>
<name>A0A7D9IXR8_PARCT</name>
<evidence type="ECO:0000256" key="13">
    <source>
        <dbReference type="PIRSR" id="PIRSR602401-1"/>
    </source>
</evidence>
<dbReference type="InterPro" id="IPR001128">
    <property type="entry name" value="Cyt_P450"/>
</dbReference>
<dbReference type="GO" id="GO:0020037">
    <property type="term" value="F:heme binding"/>
    <property type="evidence" value="ECO:0007669"/>
    <property type="project" value="InterPro"/>
</dbReference>
<feature type="binding site" description="axial binding residue" evidence="13">
    <location>
        <position position="438"/>
    </location>
    <ligand>
        <name>heme</name>
        <dbReference type="ChEBI" id="CHEBI:30413"/>
    </ligand>
    <ligandPart>
        <name>Fe</name>
        <dbReference type="ChEBI" id="CHEBI:18248"/>
    </ligandPart>
</feature>
<evidence type="ECO:0000313" key="16">
    <source>
        <dbReference type="Proteomes" id="UP001152795"/>
    </source>
</evidence>
<evidence type="ECO:0000256" key="2">
    <source>
        <dbReference type="ARBA" id="ARBA00004174"/>
    </source>
</evidence>
<evidence type="ECO:0000256" key="4">
    <source>
        <dbReference type="ARBA" id="ARBA00010617"/>
    </source>
</evidence>
<dbReference type="GO" id="GO:0042448">
    <property type="term" value="P:progesterone metabolic process"/>
    <property type="evidence" value="ECO:0007669"/>
    <property type="project" value="TreeGrafter"/>
</dbReference>
<evidence type="ECO:0000256" key="3">
    <source>
        <dbReference type="ARBA" id="ARBA00004406"/>
    </source>
</evidence>
<keyword evidence="8" id="KW-0492">Microsome</keyword>
<dbReference type="GO" id="GO:0042446">
    <property type="term" value="P:hormone biosynthetic process"/>
    <property type="evidence" value="ECO:0007669"/>
    <property type="project" value="TreeGrafter"/>
</dbReference>
<dbReference type="InterPro" id="IPR017972">
    <property type="entry name" value="Cyt_P450_CS"/>
</dbReference>
<accession>A0A7D9IXR8</accession>
<evidence type="ECO:0000256" key="14">
    <source>
        <dbReference type="RuleBase" id="RU000461"/>
    </source>
</evidence>